<dbReference type="PANTHER" id="PTHR15004:SF0">
    <property type="entry name" value="GLUTAMYL-TRNA(GLN) AMIDOTRANSFERASE SUBUNIT C, MITOCHONDRIAL"/>
    <property type="match status" value="1"/>
</dbReference>
<dbReference type="Proteomes" id="UP000694941">
    <property type="component" value="Unplaced"/>
</dbReference>
<evidence type="ECO:0000313" key="3">
    <source>
        <dbReference type="Proteomes" id="UP000694941"/>
    </source>
</evidence>
<dbReference type="NCBIfam" id="TIGR00135">
    <property type="entry name" value="gatC"/>
    <property type="match status" value="1"/>
</dbReference>
<keyword evidence="3" id="KW-1185">Reference proteome</keyword>
<comment type="function">
    <text evidence="2">Allows the formation of correctly charged Gln-tRNA(Gln) through the transamidation of misacylated Glu-tRNA(Gln) in the mitochondria. The reaction takes place in the presence of glutamine and ATP through an activated gamma-phospho-Glu-tRNA(Gln).</text>
</comment>
<protein>
    <recommendedName>
        <fullName evidence="2">Glutamyl-tRNA(Gln) amidotransferase subunit C, mitochondrial</fullName>
        <shortName evidence="2">Glu-AdT subunit C</shortName>
        <ecNumber evidence="2">6.3.5.-</ecNumber>
    </recommendedName>
</protein>
<dbReference type="SUPFAM" id="SSF141000">
    <property type="entry name" value="Glu-tRNAGln amidotransferase C subunit"/>
    <property type="match status" value="1"/>
</dbReference>
<dbReference type="RefSeq" id="XP_013788786.1">
    <property type="nucleotide sequence ID" value="XM_013933332.2"/>
</dbReference>
<organism evidence="3 5">
    <name type="scientific">Limulus polyphemus</name>
    <name type="common">Atlantic horseshoe crab</name>
    <dbReference type="NCBI Taxonomy" id="6850"/>
    <lineage>
        <taxon>Eukaryota</taxon>
        <taxon>Metazoa</taxon>
        <taxon>Ecdysozoa</taxon>
        <taxon>Arthropoda</taxon>
        <taxon>Chelicerata</taxon>
        <taxon>Merostomata</taxon>
        <taxon>Xiphosura</taxon>
        <taxon>Limulidae</taxon>
        <taxon>Limulus</taxon>
    </lineage>
</organism>
<dbReference type="PANTHER" id="PTHR15004">
    <property type="entry name" value="GLUTAMYL-TRNA(GLN) AMIDOTRANSFERASE SUBUNIT C, MITOCHONDRIAL"/>
    <property type="match status" value="1"/>
</dbReference>
<dbReference type="RefSeq" id="XP_013788787.1">
    <property type="nucleotide sequence ID" value="XM_013933333.2"/>
</dbReference>
<proteinExistence type="inferred from homology"/>
<sequence>MIIRFILRNVYRNIYINQFKASLAFSSNAIELGKMKQTKIDRQTIEHLERLALVDFANQAGIRSLEEAIEFADQLSAVDTEGVEPMITVLEDRTLYLQDDVVTEGSCKSEVMRNAVKTEESYFVSPPGNIPLPPKTNWYDEDNAFGKDRDSGKLCNT</sequence>
<comment type="similarity">
    <text evidence="2">Belongs to the GatC family.</text>
</comment>
<name>A0ABM1BUA7_LIMPO</name>
<dbReference type="EC" id="6.3.5.-" evidence="2"/>
<evidence type="ECO:0000313" key="4">
    <source>
        <dbReference type="RefSeq" id="XP_013788786.1"/>
    </source>
</evidence>
<keyword evidence="2" id="KW-0648">Protein biosynthesis</keyword>
<evidence type="ECO:0000256" key="1">
    <source>
        <dbReference type="ARBA" id="ARBA00022741"/>
    </source>
</evidence>
<evidence type="ECO:0000256" key="2">
    <source>
        <dbReference type="HAMAP-Rule" id="MF_03149"/>
    </source>
</evidence>
<dbReference type="Pfam" id="PF02686">
    <property type="entry name" value="GatC"/>
    <property type="match status" value="1"/>
</dbReference>
<keyword evidence="2" id="KW-0436">Ligase</keyword>
<dbReference type="InterPro" id="IPR036113">
    <property type="entry name" value="Asp/Glu-ADT_sf_sub_c"/>
</dbReference>
<reference evidence="4 5" key="1">
    <citation type="submission" date="2025-05" db="UniProtKB">
        <authorList>
            <consortium name="RefSeq"/>
        </authorList>
    </citation>
    <scope>IDENTIFICATION</scope>
    <source>
        <tissue evidence="4 5">Muscle</tissue>
    </source>
</reference>
<comment type="catalytic activity">
    <reaction evidence="2">
        <text>L-glutamyl-tRNA(Gln) + L-glutamine + ATP + H2O = L-glutaminyl-tRNA(Gln) + L-glutamate + ADP + phosphate + H(+)</text>
        <dbReference type="Rhea" id="RHEA:17521"/>
        <dbReference type="Rhea" id="RHEA-COMP:9681"/>
        <dbReference type="Rhea" id="RHEA-COMP:9684"/>
        <dbReference type="ChEBI" id="CHEBI:15377"/>
        <dbReference type="ChEBI" id="CHEBI:15378"/>
        <dbReference type="ChEBI" id="CHEBI:29985"/>
        <dbReference type="ChEBI" id="CHEBI:30616"/>
        <dbReference type="ChEBI" id="CHEBI:43474"/>
        <dbReference type="ChEBI" id="CHEBI:58359"/>
        <dbReference type="ChEBI" id="CHEBI:78520"/>
        <dbReference type="ChEBI" id="CHEBI:78521"/>
        <dbReference type="ChEBI" id="CHEBI:456216"/>
    </reaction>
</comment>
<gene>
    <name evidence="4 5" type="primary">LOC106472679</name>
</gene>
<comment type="subunit">
    <text evidence="2">Subunit of the heterotrimeric GatCAB amidotransferase (AdT) complex, composed of A, B and C subunits.</text>
</comment>
<keyword evidence="2" id="KW-0067">ATP-binding</keyword>
<comment type="subcellular location">
    <subcellularLocation>
        <location evidence="2">Mitochondrion</location>
    </subcellularLocation>
</comment>
<keyword evidence="1 2" id="KW-0547">Nucleotide-binding</keyword>
<dbReference type="GeneID" id="106472679"/>
<dbReference type="InterPro" id="IPR003837">
    <property type="entry name" value="GatC"/>
</dbReference>
<evidence type="ECO:0000313" key="5">
    <source>
        <dbReference type="RefSeq" id="XP_013788787.1"/>
    </source>
</evidence>
<dbReference type="HAMAP" id="MF_00122">
    <property type="entry name" value="GatC"/>
    <property type="match status" value="1"/>
</dbReference>
<accession>A0ABM1BUA7</accession>
<keyword evidence="2" id="KW-0496">Mitochondrion</keyword>